<reference evidence="2 4" key="5">
    <citation type="journal article" date="2013" name="Rice">
        <title>Improvement of the Oryza sativa Nipponbare reference genome using next generation sequence and optical map data.</title>
        <authorList>
            <person name="Kawahara Y."/>
            <person name="de la Bastide M."/>
            <person name="Hamilton J.P."/>
            <person name="Kanamori H."/>
            <person name="McCombie W.R."/>
            <person name="Ouyang S."/>
            <person name="Schwartz D.C."/>
            <person name="Tanaka T."/>
            <person name="Wu J."/>
            <person name="Zhou S."/>
            <person name="Childs K.L."/>
            <person name="Davidson R.M."/>
            <person name="Lin H."/>
            <person name="Quesada-Ocampo L."/>
            <person name="Vaillancourt B."/>
            <person name="Sakai H."/>
            <person name="Lee S.S."/>
            <person name="Kim J."/>
            <person name="Numa H."/>
            <person name="Itoh T."/>
            <person name="Buell C.R."/>
            <person name="Matsumoto T."/>
        </authorList>
    </citation>
    <scope>NUCLEOTIDE SEQUENCE [LARGE SCALE GENOMIC DNA]</scope>
    <source>
        <strain evidence="4">cv. Nipponbare</strain>
    </source>
</reference>
<reference evidence="4" key="1">
    <citation type="journal article" date="2005" name="Nature">
        <title>The map-based sequence of the rice genome.</title>
        <authorList>
            <consortium name="International rice genome sequencing project (IRGSP)"/>
            <person name="Matsumoto T."/>
            <person name="Wu J."/>
            <person name="Kanamori H."/>
            <person name="Katayose Y."/>
            <person name="Fujisawa M."/>
            <person name="Namiki N."/>
            <person name="Mizuno H."/>
            <person name="Yamamoto K."/>
            <person name="Antonio B.A."/>
            <person name="Baba T."/>
            <person name="Sakata K."/>
            <person name="Nagamura Y."/>
            <person name="Aoki H."/>
            <person name="Arikawa K."/>
            <person name="Arita K."/>
            <person name="Bito T."/>
            <person name="Chiden Y."/>
            <person name="Fujitsuka N."/>
            <person name="Fukunaka R."/>
            <person name="Hamada M."/>
            <person name="Harada C."/>
            <person name="Hayashi A."/>
            <person name="Hijishita S."/>
            <person name="Honda M."/>
            <person name="Hosokawa S."/>
            <person name="Ichikawa Y."/>
            <person name="Idonuma A."/>
            <person name="Iijima M."/>
            <person name="Ikeda M."/>
            <person name="Ikeno M."/>
            <person name="Ito K."/>
            <person name="Ito S."/>
            <person name="Ito T."/>
            <person name="Ito Y."/>
            <person name="Ito Y."/>
            <person name="Iwabuchi A."/>
            <person name="Kamiya K."/>
            <person name="Karasawa W."/>
            <person name="Kurita K."/>
            <person name="Katagiri S."/>
            <person name="Kikuta A."/>
            <person name="Kobayashi H."/>
            <person name="Kobayashi N."/>
            <person name="Machita K."/>
            <person name="Maehara T."/>
            <person name="Masukawa M."/>
            <person name="Mizubayashi T."/>
            <person name="Mukai Y."/>
            <person name="Nagasaki H."/>
            <person name="Nagata Y."/>
            <person name="Naito S."/>
            <person name="Nakashima M."/>
            <person name="Nakama Y."/>
            <person name="Nakamichi Y."/>
            <person name="Nakamura M."/>
            <person name="Meguro A."/>
            <person name="Negishi M."/>
            <person name="Ohta I."/>
            <person name="Ohta T."/>
            <person name="Okamoto M."/>
            <person name="Ono N."/>
            <person name="Saji S."/>
            <person name="Sakaguchi M."/>
            <person name="Sakai K."/>
            <person name="Shibata M."/>
            <person name="Shimokawa T."/>
            <person name="Song J."/>
            <person name="Takazaki Y."/>
            <person name="Terasawa K."/>
            <person name="Tsugane M."/>
            <person name="Tsuji K."/>
            <person name="Ueda S."/>
            <person name="Waki K."/>
            <person name="Yamagata H."/>
            <person name="Yamamoto M."/>
            <person name="Yamamoto S."/>
            <person name="Yamane H."/>
            <person name="Yoshiki S."/>
            <person name="Yoshihara R."/>
            <person name="Yukawa K."/>
            <person name="Zhong H."/>
            <person name="Yano M."/>
            <person name="Yuan Q."/>
            <person name="Ouyang S."/>
            <person name="Liu J."/>
            <person name="Jones K.M."/>
            <person name="Gansberger K."/>
            <person name="Moffat K."/>
            <person name="Hill J."/>
            <person name="Bera J."/>
            <person name="Fadrosh D."/>
            <person name="Jin S."/>
            <person name="Johri S."/>
            <person name="Kim M."/>
            <person name="Overton L."/>
            <person name="Reardon M."/>
            <person name="Tsitrin T."/>
            <person name="Vuong H."/>
            <person name="Weaver B."/>
            <person name="Ciecko A."/>
            <person name="Tallon L."/>
            <person name="Jackson J."/>
            <person name="Pai G."/>
            <person name="Aken S.V."/>
            <person name="Utterback T."/>
            <person name="Reidmuller S."/>
            <person name="Feldblyum T."/>
            <person name="Hsiao J."/>
            <person name="Zismann V."/>
            <person name="Iobst S."/>
            <person name="de Vazeille A.R."/>
            <person name="Buell C.R."/>
            <person name="Ying K."/>
            <person name="Li Y."/>
            <person name="Lu T."/>
            <person name="Huang Y."/>
            <person name="Zhao Q."/>
            <person name="Feng Q."/>
            <person name="Zhang L."/>
            <person name="Zhu J."/>
            <person name="Weng Q."/>
            <person name="Mu J."/>
            <person name="Lu Y."/>
            <person name="Fan D."/>
            <person name="Liu Y."/>
            <person name="Guan J."/>
            <person name="Zhang Y."/>
            <person name="Yu S."/>
            <person name="Liu X."/>
            <person name="Zhang Y."/>
            <person name="Hong G."/>
            <person name="Han B."/>
            <person name="Choisne N."/>
            <person name="Demange N."/>
            <person name="Orjeda G."/>
            <person name="Samain S."/>
            <person name="Cattolico L."/>
            <person name="Pelletier E."/>
            <person name="Couloux A."/>
            <person name="Segurens B."/>
            <person name="Wincker P."/>
            <person name="D'Hont A."/>
            <person name="Scarpelli C."/>
            <person name="Weissenbach J."/>
            <person name="Salanoubat M."/>
            <person name="Quetier F."/>
            <person name="Yu Y."/>
            <person name="Kim H.R."/>
            <person name="Rambo T."/>
            <person name="Currie J."/>
            <person name="Collura K."/>
            <person name="Luo M."/>
            <person name="Yang T."/>
            <person name="Ammiraju J.S.S."/>
            <person name="Engler F."/>
            <person name="Soderlund C."/>
            <person name="Wing R.A."/>
            <person name="Palmer L.E."/>
            <person name="de la Bastide M."/>
            <person name="Spiegel L."/>
            <person name="Nascimento L."/>
            <person name="Zutavern T."/>
            <person name="O'Shaughnessy A."/>
            <person name="Dike S."/>
            <person name="Dedhia N."/>
            <person name="Preston R."/>
            <person name="Balija V."/>
            <person name="McCombie W.R."/>
            <person name="Chow T."/>
            <person name="Chen H."/>
            <person name="Chung M."/>
            <person name="Chen C."/>
            <person name="Shaw J."/>
            <person name="Wu H."/>
            <person name="Hsiao K."/>
            <person name="Chao Y."/>
            <person name="Chu M."/>
            <person name="Cheng C."/>
            <person name="Hour A."/>
            <person name="Lee P."/>
            <person name="Lin S."/>
            <person name="Lin Y."/>
            <person name="Liou J."/>
            <person name="Liu S."/>
            <person name="Hsing Y."/>
            <person name="Raghuvanshi S."/>
            <person name="Mohanty A."/>
            <person name="Bharti A.K."/>
            <person name="Gaur A."/>
            <person name="Gupta V."/>
            <person name="Kumar D."/>
            <person name="Ravi V."/>
            <person name="Vij S."/>
            <person name="Kapur A."/>
            <person name="Khurana P."/>
            <person name="Khurana P."/>
            <person name="Khurana J.P."/>
            <person name="Tyagi A.K."/>
            <person name="Gaikwad K."/>
            <person name="Singh A."/>
            <person name="Dalal V."/>
            <person name="Srivastava S."/>
            <person name="Dixit A."/>
            <person name="Pal A.K."/>
            <person name="Ghazi I.A."/>
            <person name="Yadav M."/>
            <person name="Pandit A."/>
            <person name="Bhargava A."/>
            <person name="Sureshbabu K."/>
            <person name="Batra K."/>
            <person name="Sharma T.R."/>
            <person name="Mohapatra T."/>
            <person name="Singh N.K."/>
            <person name="Messing J."/>
            <person name="Nelson A.B."/>
            <person name="Fuks G."/>
            <person name="Kavchok S."/>
            <person name="Keizer G."/>
            <person name="Linton E."/>
            <person name="Llaca V."/>
            <person name="Song R."/>
            <person name="Tanyolac B."/>
            <person name="Young S."/>
            <person name="Ho-Il K."/>
            <person name="Hahn J.H."/>
            <person name="Sangsakoo G."/>
            <person name="Vanavichit A."/>
            <person name="de Mattos Luiz.A.T."/>
            <person name="Zimmer P.D."/>
            <person name="Malone G."/>
            <person name="Dellagostin O."/>
            <person name="de Oliveira A.C."/>
            <person name="Bevan M."/>
            <person name="Bancroft I."/>
            <person name="Minx P."/>
            <person name="Cordum H."/>
            <person name="Wilson R."/>
            <person name="Cheng Z."/>
            <person name="Jin W."/>
            <person name="Jiang J."/>
            <person name="Leong S.A."/>
            <person name="Iwama H."/>
            <person name="Gojobori T."/>
            <person name="Itoh T."/>
            <person name="Niimura Y."/>
            <person name="Fujii Y."/>
            <person name="Habara T."/>
            <person name="Sakai H."/>
            <person name="Sato Y."/>
            <person name="Wilson G."/>
            <person name="Kumar K."/>
            <person name="McCouch S."/>
            <person name="Juretic N."/>
            <person name="Hoen D."/>
            <person name="Wright S."/>
            <person name="Bruskiewich R."/>
            <person name="Bureau T."/>
            <person name="Miyao A."/>
            <person name="Hirochika H."/>
            <person name="Nishikawa T."/>
            <person name="Kadowaki K."/>
            <person name="Sugiura M."/>
            <person name="Burr B."/>
            <person name="Sasaki T."/>
        </authorList>
    </citation>
    <scope>NUCLEOTIDE SEQUENCE [LARGE SCALE GENOMIC DNA]</scope>
    <source>
        <strain evidence="4">cv. Nipponbare</strain>
    </source>
</reference>
<dbReference type="EMBL" id="AP014968">
    <property type="protein sequence ID" value="BAT17002.1"/>
    <property type="molecule type" value="Genomic_DNA"/>
</dbReference>
<evidence type="ECO:0000313" key="3">
    <source>
        <dbReference type="EMBL" id="EEE53162.1"/>
    </source>
</evidence>
<organism evidence="3">
    <name type="scientific">Oryza sativa subsp. japonica</name>
    <name type="common">Rice</name>
    <dbReference type="NCBI Taxonomy" id="39947"/>
    <lineage>
        <taxon>Eukaryota</taxon>
        <taxon>Viridiplantae</taxon>
        <taxon>Streptophyta</taxon>
        <taxon>Embryophyta</taxon>
        <taxon>Tracheophyta</taxon>
        <taxon>Spermatophyta</taxon>
        <taxon>Magnoliopsida</taxon>
        <taxon>Liliopsida</taxon>
        <taxon>Poales</taxon>
        <taxon>Poaceae</taxon>
        <taxon>BOP clade</taxon>
        <taxon>Oryzoideae</taxon>
        <taxon>Oryzeae</taxon>
        <taxon>Oryzinae</taxon>
        <taxon>Oryza</taxon>
        <taxon>Oryza sativa</taxon>
    </lineage>
</organism>
<sequence length="88" mass="9824">MPPSVMPRKQATMSAPRPSAAPATACCRWYPSITVRGSSRLAITVVPWCAHGHLTNCLMKCMVEVHSCYCLNPYYYLIFTLFCTVCCD</sequence>
<evidence type="ECO:0000313" key="4">
    <source>
        <dbReference type="Proteomes" id="UP000059680"/>
    </source>
</evidence>
<dbReference type="Gramene" id="Os12t0444500-01">
    <property type="protein sequence ID" value="Os12t0444500-01"/>
    <property type="gene ID" value="Os12g0444500"/>
</dbReference>
<dbReference type="KEGG" id="dosa:Os12g0444500"/>
<reference evidence="2" key="4">
    <citation type="journal article" date="2013" name="Plant Cell Physiol.">
        <title>Rice Annotation Project Database (RAP-DB): an integrative and interactive database for rice genomics.</title>
        <authorList>
            <person name="Sakai H."/>
            <person name="Lee S.S."/>
            <person name="Tanaka T."/>
            <person name="Numa H."/>
            <person name="Kim J."/>
            <person name="Kawahara Y."/>
            <person name="Wakimoto H."/>
            <person name="Yang C.C."/>
            <person name="Iwamoto M."/>
            <person name="Abe T."/>
            <person name="Yamada Y."/>
            <person name="Muto A."/>
            <person name="Inokuchi H."/>
            <person name="Ikemura T."/>
            <person name="Matsumoto T."/>
            <person name="Sasaki T."/>
            <person name="Itoh T."/>
        </authorList>
    </citation>
    <scope>NUCLEOTIDE SEQUENCE</scope>
</reference>
<evidence type="ECO:0000313" key="2">
    <source>
        <dbReference type="EMBL" id="BAT17002.1"/>
    </source>
</evidence>
<feature type="region of interest" description="Disordered" evidence="1">
    <location>
        <begin position="1"/>
        <end position="22"/>
    </location>
</feature>
<evidence type="ECO:0000256" key="1">
    <source>
        <dbReference type="SAM" id="MobiDB-lite"/>
    </source>
</evidence>
<reference evidence="3" key="2">
    <citation type="journal article" date="2005" name="PLoS Biol.">
        <title>The genomes of Oryza sativa: a history of duplications.</title>
        <authorList>
            <person name="Yu J."/>
            <person name="Wang J."/>
            <person name="Lin W."/>
            <person name="Li S."/>
            <person name="Li H."/>
            <person name="Zhou J."/>
            <person name="Ni P."/>
            <person name="Dong W."/>
            <person name="Hu S."/>
            <person name="Zeng C."/>
            <person name="Zhang J."/>
            <person name="Zhang Y."/>
            <person name="Li R."/>
            <person name="Xu Z."/>
            <person name="Li S."/>
            <person name="Li X."/>
            <person name="Zheng H."/>
            <person name="Cong L."/>
            <person name="Lin L."/>
            <person name="Yin J."/>
            <person name="Geng J."/>
            <person name="Li G."/>
            <person name="Shi J."/>
            <person name="Liu J."/>
            <person name="Lv H."/>
            <person name="Li J."/>
            <person name="Wang J."/>
            <person name="Deng Y."/>
            <person name="Ran L."/>
            <person name="Shi X."/>
            <person name="Wang X."/>
            <person name="Wu Q."/>
            <person name="Li C."/>
            <person name="Ren X."/>
            <person name="Wang J."/>
            <person name="Wang X."/>
            <person name="Li D."/>
            <person name="Liu D."/>
            <person name="Zhang X."/>
            <person name="Ji Z."/>
            <person name="Zhao W."/>
            <person name="Sun Y."/>
            <person name="Zhang Z."/>
            <person name="Bao J."/>
            <person name="Han Y."/>
            <person name="Dong L."/>
            <person name="Ji J."/>
            <person name="Chen P."/>
            <person name="Wu S."/>
            <person name="Liu J."/>
            <person name="Xiao Y."/>
            <person name="Bu D."/>
            <person name="Tan J."/>
            <person name="Yang L."/>
            <person name="Ye C."/>
            <person name="Zhang J."/>
            <person name="Xu J."/>
            <person name="Zhou Y."/>
            <person name="Yu Y."/>
            <person name="Zhang B."/>
            <person name="Zhuang S."/>
            <person name="Wei H."/>
            <person name="Liu B."/>
            <person name="Lei M."/>
            <person name="Yu H."/>
            <person name="Li Y."/>
            <person name="Xu H."/>
            <person name="Wei S."/>
            <person name="He X."/>
            <person name="Fang L."/>
            <person name="Zhang Z."/>
            <person name="Zhang Y."/>
            <person name="Huang X."/>
            <person name="Su Z."/>
            <person name="Tong W."/>
            <person name="Li J."/>
            <person name="Tong Z."/>
            <person name="Li S."/>
            <person name="Ye J."/>
            <person name="Wang L."/>
            <person name="Fang L."/>
            <person name="Lei T."/>
            <person name="Chen C."/>
            <person name="Chen H."/>
            <person name="Xu Z."/>
            <person name="Li H."/>
            <person name="Huang H."/>
            <person name="Zhang F."/>
            <person name="Xu H."/>
            <person name="Li N."/>
            <person name="Zhao C."/>
            <person name="Li S."/>
            <person name="Dong L."/>
            <person name="Huang Y."/>
            <person name="Li L."/>
            <person name="Xi Y."/>
            <person name="Qi Q."/>
            <person name="Li W."/>
            <person name="Zhang B."/>
            <person name="Hu W."/>
            <person name="Zhang Y."/>
            <person name="Tian X."/>
            <person name="Jiao Y."/>
            <person name="Liang X."/>
            <person name="Jin J."/>
            <person name="Gao L."/>
            <person name="Zheng W."/>
            <person name="Hao B."/>
            <person name="Liu S."/>
            <person name="Wang W."/>
            <person name="Yuan L."/>
            <person name="Cao M."/>
            <person name="McDermott J."/>
            <person name="Samudrala R."/>
            <person name="Wang J."/>
            <person name="Wong G.K."/>
            <person name="Yang H."/>
        </authorList>
    </citation>
    <scope>NUCLEOTIDE SEQUENCE [LARGE SCALE GENOMIC DNA]</scope>
</reference>
<name>A0A0N7KTZ6_ORYSJ</name>
<keyword evidence="4" id="KW-1185">Reference proteome</keyword>
<reference evidence="2" key="6">
    <citation type="submission" date="2015-10" db="EMBL/GenBank/DDBJ databases">
        <authorList>
            <person name="Sakai H."/>
            <person name="Kawahara Y."/>
            <person name="Matsumoto T."/>
            <person name="Buell C.R."/>
            <person name="Itoh T."/>
        </authorList>
    </citation>
    <scope>NUCLEOTIDE SEQUENCE</scope>
</reference>
<dbReference type="Proteomes" id="UP000059680">
    <property type="component" value="Chromosome 12"/>
</dbReference>
<accession>Q0INI7</accession>
<dbReference type="AlphaFoldDB" id="A0A0N7KTZ6"/>
<dbReference type="Proteomes" id="UP000007752">
    <property type="component" value="Chromosome 12"/>
</dbReference>
<dbReference type="HOGENOM" id="CLU_153488_1_0_1"/>
<accession>A0A0N7KTZ6</accession>
<dbReference type="PaxDb" id="39947-Q0INI7"/>
<gene>
    <name evidence="2" type="ordered locus">Os12g0444500</name>
    <name evidence="3" type="ORF">OsJ_35989</name>
    <name evidence="2" type="ORF">OSNPB_120444500</name>
</gene>
<feature type="compositionally biased region" description="Low complexity" evidence="1">
    <location>
        <begin position="11"/>
        <end position="22"/>
    </location>
</feature>
<dbReference type="EMBL" id="CM000149">
    <property type="protein sequence ID" value="EEE53162.1"/>
    <property type="molecule type" value="Genomic_DNA"/>
</dbReference>
<protein>
    <submittedName>
        <fullName evidence="2">Os12g0444500 protein</fullName>
    </submittedName>
</protein>
<reference evidence="3" key="3">
    <citation type="submission" date="2008-12" db="EMBL/GenBank/DDBJ databases">
        <title>Improved gene annotation of the rice (Oryza sativa) genomes.</title>
        <authorList>
            <person name="Wang J."/>
            <person name="Li R."/>
            <person name="Fan W."/>
            <person name="Huang Q."/>
            <person name="Zhang J."/>
            <person name="Zhou Y."/>
            <person name="Hu Y."/>
            <person name="Zi S."/>
            <person name="Li J."/>
            <person name="Ni P."/>
            <person name="Zheng H."/>
            <person name="Zhang Y."/>
            <person name="Zhao M."/>
            <person name="Hao Q."/>
            <person name="McDermott J."/>
            <person name="Samudrala R."/>
            <person name="Kristiansen K."/>
            <person name="Wong G.K.-S."/>
        </authorList>
    </citation>
    <scope>NUCLEOTIDE SEQUENCE</scope>
</reference>
<proteinExistence type="predicted"/>
<dbReference type="OMA" id="CYCLNPY"/>